<feature type="region of interest" description="Disordered" evidence="1">
    <location>
        <begin position="1"/>
        <end position="25"/>
    </location>
</feature>
<accession>A0A5B7CUE2</accession>
<dbReference type="AlphaFoldDB" id="A0A5B7CUE2"/>
<organism evidence="2 3">
    <name type="scientific">Portunus trituberculatus</name>
    <name type="common">Swimming crab</name>
    <name type="synonym">Neptunus trituberculatus</name>
    <dbReference type="NCBI Taxonomy" id="210409"/>
    <lineage>
        <taxon>Eukaryota</taxon>
        <taxon>Metazoa</taxon>
        <taxon>Ecdysozoa</taxon>
        <taxon>Arthropoda</taxon>
        <taxon>Crustacea</taxon>
        <taxon>Multicrustacea</taxon>
        <taxon>Malacostraca</taxon>
        <taxon>Eumalacostraca</taxon>
        <taxon>Eucarida</taxon>
        <taxon>Decapoda</taxon>
        <taxon>Pleocyemata</taxon>
        <taxon>Brachyura</taxon>
        <taxon>Eubrachyura</taxon>
        <taxon>Portunoidea</taxon>
        <taxon>Portunidae</taxon>
        <taxon>Portuninae</taxon>
        <taxon>Portunus</taxon>
    </lineage>
</organism>
<evidence type="ECO:0000313" key="3">
    <source>
        <dbReference type="Proteomes" id="UP000324222"/>
    </source>
</evidence>
<name>A0A5B7CUE2_PORTR</name>
<dbReference type="EMBL" id="VSRR010000257">
    <property type="protein sequence ID" value="MPC13090.1"/>
    <property type="molecule type" value="Genomic_DNA"/>
</dbReference>
<evidence type="ECO:0000256" key="1">
    <source>
        <dbReference type="SAM" id="MobiDB-lite"/>
    </source>
</evidence>
<evidence type="ECO:0000313" key="2">
    <source>
        <dbReference type="EMBL" id="MPC13090.1"/>
    </source>
</evidence>
<dbReference type="Proteomes" id="UP000324222">
    <property type="component" value="Unassembled WGS sequence"/>
</dbReference>
<sequence>MKGSNVAESREKMEETFWGGARAEGEKQVEERFPFSPLSSIAPRPARPQPRVMLRGLYVGCLDCLSRTSSLPAPDV</sequence>
<proteinExistence type="predicted"/>
<gene>
    <name evidence="2" type="ORF">E2C01_005810</name>
</gene>
<reference evidence="2 3" key="1">
    <citation type="submission" date="2019-05" db="EMBL/GenBank/DDBJ databases">
        <title>Another draft genome of Portunus trituberculatus and its Hox gene families provides insights of decapod evolution.</title>
        <authorList>
            <person name="Jeong J.-H."/>
            <person name="Song I."/>
            <person name="Kim S."/>
            <person name="Choi T."/>
            <person name="Kim D."/>
            <person name="Ryu S."/>
            <person name="Kim W."/>
        </authorList>
    </citation>
    <scope>NUCLEOTIDE SEQUENCE [LARGE SCALE GENOMIC DNA]</scope>
    <source>
        <tissue evidence="2">Muscle</tissue>
    </source>
</reference>
<protein>
    <submittedName>
        <fullName evidence="2">Uncharacterized protein</fullName>
    </submittedName>
</protein>
<keyword evidence="3" id="KW-1185">Reference proteome</keyword>
<comment type="caution">
    <text evidence="2">The sequence shown here is derived from an EMBL/GenBank/DDBJ whole genome shotgun (WGS) entry which is preliminary data.</text>
</comment>